<keyword evidence="4 6" id="KW-1133">Transmembrane helix</keyword>
<name>A0ABV6FZN0_9GAMM</name>
<evidence type="ECO:0000256" key="3">
    <source>
        <dbReference type="ARBA" id="ARBA00022692"/>
    </source>
</evidence>
<evidence type="ECO:0000256" key="2">
    <source>
        <dbReference type="ARBA" id="ARBA00008333"/>
    </source>
</evidence>
<dbReference type="EMBL" id="JBHLVX010000005">
    <property type="protein sequence ID" value="MFC0266713.1"/>
    <property type="molecule type" value="Genomic_DNA"/>
</dbReference>
<comment type="subcellular location">
    <subcellularLocation>
        <location evidence="1">Membrane</location>
        <topology evidence="1">Multi-pass membrane protein</topology>
    </subcellularLocation>
</comment>
<comment type="similarity">
    <text evidence="2">Belongs to the oxidase-dependent Fe transporter (OFeT) (TC 9.A.10.1) family.</text>
</comment>
<organism evidence="7 8">
    <name type="scientific">Kushneria aurantia</name>
    <dbReference type="NCBI Taxonomy" id="504092"/>
    <lineage>
        <taxon>Bacteria</taxon>
        <taxon>Pseudomonadati</taxon>
        <taxon>Pseudomonadota</taxon>
        <taxon>Gammaproteobacteria</taxon>
        <taxon>Oceanospirillales</taxon>
        <taxon>Halomonadaceae</taxon>
        <taxon>Kushneria</taxon>
    </lineage>
</organism>
<protein>
    <submittedName>
        <fullName evidence="7">Iron uptake transporter permease EfeU</fullName>
    </submittedName>
</protein>
<evidence type="ECO:0000256" key="6">
    <source>
        <dbReference type="SAM" id="Phobius"/>
    </source>
</evidence>
<feature type="transmembrane region" description="Helical" evidence="6">
    <location>
        <begin position="215"/>
        <end position="237"/>
    </location>
</feature>
<feature type="transmembrane region" description="Helical" evidence="6">
    <location>
        <begin position="244"/>
        <end position="262"/>
    </location>
</feature>
<dbReference type="PANTHER" id="PTHR31632">
    <property type="entry name" value="IRON TRANSPORTER FTH1"/>
    <property type="match status" value="1"/>
</dbReference>
<sequence length="281" mass="30489">MLVAFLIMLREGLEAALIVGIIASYLQRTGRRGWLPAVWIGIFLAMALALFVGAALLFASAAFPQRQQELFEALVGFLAVGMLSWMVLWMRHTARHLKQHLAAALERSFRSGRHQSWALIGMVLLAVAREGLESIFFLLALFQQSPNPLAPLGALLGLVTAGLVGFGLYRGALRIPLGRFFRFTGLFLLLVAAGLLAGSMRALHEAGLWNHGQQVLFDVSAVLPLDSPLGTLLAGIFGYQPAPTLSEAVVWLGYLALAAWWLRPRSLTASAPPTEPTSKLP</sequence>
<feature type="transmembrane region" description="Helical" evidence="6">
    <location>
        <begin position="6"/>
        <end position="26"/>
    </location>
</feature>
<keyword evidence="5 6" id="KW-0472">Membrane</keyword>
<feature type="transmembrane region" description="Helical" evidence="6">
    <location>
        <begin position="70"/>
        <end position="90"/>
    </location>
</feature>
<gene>
    <name evidence="7" type="primary">efeU</name>
    <name evidence="7" type="ORF">ACFFHW_01660</name>
</gene>
<dbReference type="RefSeq" id="WP_019952137.1">
    <property type="nucleotide sequence ID" value="NZ_JBHLVX010000005.1"/>
</dbReference>
<keyword evidence="3 6" id="KW-0812">Transmembrane</keyword>
<dbReference type="NCBIfam" id="NF041756">
    <property type="entry name" value="EfeU"/>
    <property type="match status" value="1"/>
</dbReference>
<feature type="transmembrane region" description="Helical" evidence="6">
    <location>
        <begin position="148"/>
        <end position="168"/>
    </location>
</feature>
<evidence type="ECO:0000256" key="4">
    <source>
        <dbReference type="ARBA" id="ARBA00022989"/>
    </source>
</evidence>
<proteinExistence type="inferred from homology"/>
<dbReference type="PANTHER" id="PTHR31632:SF2">
    <property type="entry name" value="PLASMA MEMBRANE IRON PERMEASE"/>
    <property type="match status" value="1"/>
</dbReference>
<dbReference type="Pfam" id="PF03239">
    <property type="entry name" value="FTR1"/>
    <property type="match status" value="1"/>
</dbReference>
<evidence type="ECO:0000313" key="8">
    <source>
        <dbReference type="Proteomes" id="UP001589814"/>
    </source>
</evidence>
<evidence type="ECO:0000256" key="5">
    <source>
        <dbReference type="ARBA" id="ARBA00023136"/>
    </source>
</evidence>
<evidence type="ECO:0000313" key="7">
    <source>
        <dbReference type="EMBL" id="MFC0266713.1"/>
    </source>
</evidence>
<feature type="transmembrane region" description="Helical" evidence="6">
    <location>
        <begin position="117"/>
        <end position="142"/>
    </location>
</feature>
<comment type="caution">
    <text evidence="7">The sequence shown here is derived from an EMBL/GenBank/DDBJ whole genome shotgun (WGS) entry which is preliminary data.</text>
</comment>
<reference evidence="7 8" key="1">
    <citation type="submission" date="2024-09" db="EMBL/GenBank/DDBJ databases">
        <authorList>
            <person name="Sun Q."/>
            <person name="Mori K."/>
        </authorList>
    </citation>
    <scope>NUCLEOTIDE SEQUENCE [LARGE SCALE GENOMIC DNA]</scope>
    <source>
        <strain evidence="7 8">CCM 7415</strain>
    </source>
</reference>
<evidence type="ECO:0000256" key="1">
    <source>
        <dbReference type="ARBA" id="ARBA00004141"/>
    </source>
</evidence>
<keyword evidence="8" id="KW-1185">Reference proteome</keyword>
<accession>A0ABV6FZN0</accession>
<dbReference type="InterPro" id="IPR004923">
    <property type="entry name" value="FTR1/Fip1/EfeU"/>
</dbReference>
<feature type="transmembrane region" description="Helical" evidence="6">
    <location>
        <begin position="180"/>
        <end position="203"/>
    </location>
</feature>
<dbReference type="Proteomes" id="UP001589814">
    <property type="component" value="Unassembled WGS sequence"/>
</dbReference>
<feature type="transmembrane region" description="Helical" evidence="6">
    <location>
        <begin position="38"/>
        <end position="64"/>
    </location>
</feature>